<keyword evidence="2" id="KW-1185">Reference proteome</keyword>
<reference evidence="2" key="1">
    <citation type="submission" date="2014-09" db="EMBL/GenBank/DDBJ databases">
        <authorList>
            <person name="Sharma Rahul"/>
            <person name="Thines Marco"/>
        </authorList>
    </citation>
    <scope>NUCLEOTIDE SEQUENCE [LARGE SCALE GENOMIC DNA]</scope>
</reference>
<dbReference type="Proteomes" id="UP000054928">
    <property type="component" value="Unassembled WGS sequence"/>
</dbReference>
<organism evidence="1 2">
    <name type="scientific">Plasmopara halstedii</name>
    <name type="common">Downy mildew of sunflower</name>
    <dbReference type="NCBI Taxonomy" id="4781"/>
    <lineage>
        <taxon>Eukaryota</taxon>
        <taxon>Sar</taxon>
        <taxon>Stramenopiles</taxon>
        <taxon>Oomycota</taxon>
        <taxon>Peronosporomycetes</taxon>
        <taxon>Peronosporales</taxon>
        <taxon>Peronosporaceae</taxon>
        <taxon>Plasmopara</taxon>
    </lineage>
</organism>
<protein>
    <submittedName>
        <fullName evidence="1">Uncharacterized protein</fullName>
    </submittedName>
</protein>
<evidence type="ECO:0000313" key="1">
    <source>
        <dbReference type="EMBL" id="CEG44309.1"/>
    </source>
</evidence>
<dbReference type="AlphaFoldDB" id="A0A0P1ARR3"/>
<dbReference type="EMBL" id="CCYD01001204">
    <property type="protein sequence ID" value="CEG44309.1"/>
    <property type="molecule type" value="Genomic_DNA"/>
</dbReference>
<accession>A0A0P1ARR3</accession>
<evidence type="ECO:0000313" key="2">
    <source>
        <dbReference type="Proteomes" id="UP000054928"/>
    </source>
</evidence>
<proteinExistence type="predicted"/>
<name>A0A0P1ARR3_PLAHL</name>
<sequence length="111" mass="12497">MVDEPMLPVEEHIKHTAMRESEGTSNHREYDVPPQIERGYLDRILTILLGNSCANSSSTGLNATHIKTADEDYNSDPNIDDHFWSQRLKDEDDLIAEAVLAFAANVQTRIS</sequence>
<dbReference type="RefSeq" id="XP_024580678.1">
    <property type="nucleotide sequence ID" value="XM_024730397.1"/>
</dbReference>
<dbReference type="GeneID" id="36395733"/>